<dbReference type="PANTHER" id="PTHR42943">
    <property type="entry name" value="GLUTATHIONE S-TRANSFERASE KAPPA"/>
    <property type="match status" value="1"/>
</dbReference>
<feature type="domain" description="DSBA-like thioredoxin" evidence="1">
    <location>
        <begin position="4"/>
        <end position="189"/>
    </location>
</feature>
<dbReference type="Pfam" id="PF01323">
    <property type="entry name" value="DSBA"/>
    <property type="match status" value="1"/>
</dbReference>
<dbReference type="PIRSF" id="PIRSF006386">
    <property type="entry name" value="HCCAis_GSTk"/>
    <property type="match status" value="1"/>
</dbReference>
<dbReference type="PANTHER" id="PTHR42943:SF2">
    <property type="entry name" value="GLUTATHIONE S-TRANSFERASE KAPPA 1"/>
    <property type="match status" value="1"/>
</dbReference>
<sequence length="196" mass="23040">MKEIEFWFSIGSTYTYLSVSRLKEVERKFEVSFSWQPFSVRKIMREMDNVPFPPTKQAKVDYMWRDIQRRARGYGFEARVPAPYPLKEFDLANRIAVLGMQEGWCSNYVRATYWRWFLKWLEPGSEPNVSESLMEIDQDPERILKLATGEETGEAYSCQTESAQSKGIFGSPSFIVDGELFWGDDRLEDAVRWVLR</sequence>
<dbReference type="AlphaFoldDB" id="A0A381N9U4"/>
<gene>
    <name evidence="2" type="ORF">METZ01_LOCUS3352</name>
</gene>
<name>A0A381N9U4_9ZZZZ</name>
<dbReference type="GO" id="GO:0006749">
    <property type="term" value="P:glutathione metabolic process"/>
    <property type="evidence" value="ECO:0007669"/>
    <property type="project" value="TreeGrafter"/>
</dbReference>
<dbReference type="SUPFAM" id="SSF52833">
    <property type="entry name" value="Thioredoxin-like"/>
    <property type="match status" value="1"/>
</dbReference>
<reference evidence="2" key="1">
    <citation type="submission" date="2018-05" db="EMBL/GenBank/DDBJ databases">
        <authorList>
            <person name="Lanie J.A."/>
            <person name="Ng W.-L."/>
            <person name="Kazmierczak K.M."/>
            <person name="Andrzejewski T.M."/>
            <person name="Davidsen T.M."/>
            <person name="Wayne K.J."/>
            <person name="Tettelin H."/>
            <person name="Glass J.I."/>
            <person name="Rusch D."/>
            <person name="Podicherti R."/>
            <person name="Tsui H.-C.T."/>
            <person name="Winkler M.E."/>
        </authorList>
    </citation>
    <scope>NUCLEOTIDE SEQUENCE</scope>
</reference>
<dbReference type="EMBL" id="UINC01000174">
    <property type="protein sequence ID" value="SUZ50498.1"/>
    <property type="molecule type" value="Genomic_DNA"/>
</dbReference>
<evidence type="ECO:0000259" key="1">
    <source>
        <dbReference type="Pfam" id="PF01323"/>
    </source>
</evidence>
<organism evidence="2">
    <name type="scientific">marine metagenome</name>
    <dbReference type="NCBI Taxonomy" id="408172"/>
    <lineage>
        <taxon>unclassified sequences</taxon>
        <taxon>metagenomes</taxon>
        <taxon>ecological metagenomes</taxon>
    </lineage>
</organism>
<accession>A0A381N9U4</accession>
<evidence type="ECO:0000313" key="2">
    <source>
        <dbReference type="EMBL" id="SUZ50498.1"/>
    </source>
</evidence>
<proteinExistence type="predicted"/>
<dbReference type="InterPro" id="IPR001853">
    <property type="entry name" value="DSBA-like_thioredoxin_dom"/>
</dbReference>
<protein>
    <recommendedName>
        <fullName evidence="1">DSBA-like thioredoxin domain-containing protein</fullName>
    </recommendedName>
</protein>
<dbReference type="GO" id="GO:0005777">
    <property type="term" value="C:peroxisome"/>
    <property type="evidence" value="ECO:0007669"/>
    <property type="project" value="TreeGrafter"/>
</dbReference>
<dbReference type="InterPro" id="IPR014440">
    <property type="entry name" value="HCCAis_GSTk"/>
</dbReference>
<dbReference type="GO" id="GO:0004364">
    <property type="term" value="F:glutathione transferase activity"/>
    <property type="evidence" value="ECO:0007669"/>
    <property type="project" value="TreeGrafter"/>
</dbReference>
<dbReference type="InterPro" id="IPR051924">
    <property type="entry name" value="GST_Kappa/NadH"/>
</dbReference>
<dbReference type="Gene3D" id="3.40.30.10">
    <property type="entry name" value="Glutaredoxin"/>
    <property type="match status" value="1"/>
</dbReference>
<dbReference type="InterPro" id="IPR036249">
    <property type="entry name" value="Thioredoxin-like_sf"/>
</dbReference>
<dbReference type="GO" id="GO:0004602">
    <property type="term" value="F:glutathione peroxidase activity"/>
    <property type="evidence" value="ECO:0007669"/>
    <property type="project" value="TreeGrafter"/>
</dbReference>
<dbReference type="GO" id="GO:0005739">
    <property type="term" value="C:mitochondrion"/>
    <property type="evidence" value="ECO:0007669"/>
    <property type="project" value="TreeGrafter"/>
</dbReference>